<feature type="transmembrane region" description="Helical" evidence="1">
    <location>
        <begin position="7"/>
        <end position="28"/>
    </location>
</feature>
<feature type="transmembrane region" description="Helical" evidence="1">
    <location>
        <begin position="131"/>
        <end position="156"/>
    </location>
</feature>
<keyword evidence="1" id="KW-1133">Transmembrane helix</keyword>
<feature type="transmembrane region" description="Helical" evidence="1">
    <location>
        <begin position="199"/>
        <end position="221"/>
    </location>
</feature>
<proteinExistence type="predicted"/>
<dbReference type="Proteomes" id="UP001428817">
    <property type="component" value="Unassembled WGS sequence"/>
</dbReference>
<protein>
    <recommendedName>
        <fullName evidence="4">DUF4386 domain-containing protein</fullName>
    </recommendedName>
</protein>
<keyword evidence="1" id="KW-0812">Transmembrane</keyword>
<name>A0ABP9Q0A5_9PSEU</name>
<feature type="transmembrane region" description="Helical" evidence="1">
    <location>
        <begin position="89"/>
        <end position="111"/>
    </location>
</feature>
<evidence type="ECO:0000313" key="2">
    <source>
        <dbReference type="EMBL" id="GAA5155201.1"/>
    </source>
</evidence>
<gene>
    <name evidence="2" type="ORF">GCM10023321_28130</name>
</gene>
<comment type="caution">
    <text evidence="2">The sequence shown here is derived from an EMBL/GenBank/DDBJ whole genome shotgun (WGS) entry which is preliminary data.</text>
</comment>
<keyword evidence="1" id="KW-0472">Membrane</keyword>
<reference evidence="3" key="1">
    <citation type="journal article" date="2019" name="Int. J. Syst. Evol. Microbiol.">
        <title>The Global Catalogue of Microorganisms (GCM) 10K type strain sequencing project: providing services to taxonomists for standard genome sequencing and annotation.</title>
        <authorList>
            <consortium name="The Broad Institute Genomics Platform"/>
            <consortium name="The Broad Institute Genome Sequencing Center for Infectious Disease"/>
            <person name="Wu L."/>
            <person name="Ma J."/>
        </authorList>
    </citation>
    <scope>NUCLEOTIDE SEQUENCE [LARGE SCALE GENOMIC DNA]</scope>
    <source>
        <strain evidence="3">JCM 18303</strain>
    </source>
</reference>
<evidence type="ECO:0000256" key="1">
    <source>
        <dbReference type="SAM" id="Phobius"/>
    </source>
</evidence>
<evidence type="ECO:0000313" key="3">
    <source>
        <dbReference type="Proteomes" id="UP001428817"/>
    </source>
</evidence>
<sequence>MSERSQIAIVWWALAFTTIFGVVLGVLLDMIPPPDATMNAAQIAQWYTERAGQIKLGATLGAWTGAFMLPLWAVIGVQIYRQEKGLPIWSVMAVAGGAMMSIFLVLPPLFFGVAAFTPTRAPEITATMHELGLLTLVTTDQYYIFNWVAVVAICFLPQRAPHSPFPRWFGYFSAWIGFMFEAGAIAFNARTGPFSWKGLLVFWFPLTLFGLWILVMSYLLLTNLAKQKRDALAAEQAKQPEVAAV</sequence>
<feature type="transmembrane region" description="Helical" evidence="1">
    <location>
        <begin position="56"/>
        <end position="77"/>
    </location>
</feature>
<organism evidence="2 3">
    <name type="scientific">Pseudonocardia eucalypti</name>
    <dbReference type="NCBI Taxonomy" id="648755"/>
    <lineage>
        <taxon>Bacteria</taxon>
        <taxon>Bacillati</taxon>
        <taxon>Actinomycetota</taxon>
        <taxon>Actinomycetes</taxon>
        <taxon>Pseudonocardiales</taxon>
        <taxon>Pseudonocardiaceae</taxon>
        <taxon>Pseudonocardia</taxon>
    </lineage>
</organism>
<feature type="transmembrane region" description="Helical" evidence="1">
    <location>
        <begin position="168"/>
        <end position="187"/>
    </location>
</feature>
<keyword evidence="3" id="KW-1185">Reference proteome</keyword>
<accession>A0ABP9Q0A5</accession>
<dbReference type="EMBL" id="BAABJP010000010">
    <property type="protein sequence ID" value="GAA5155201.1"/>
    <property type="molecule type" value="Genomic_DNA"/>
</dbReference>
<evidence type="ECO:0008006" key="4">
    <source>
        <dbReference type="Google" id="ProtNLM"/>
    </source>
</evidence>
<dbReference type="RefSeq" id="WP_185063887.1">
    <property type="nucleotide sequence ID" value="NZ_BAABJP010000010.1"/>
</dbReference>